<keyword evidence="1" id="KW-0805">Transcription regulation</keyword>
<dbReference type="PANTHER" id="PTHR30136:SF34">
    <property type="entry name" value="TRANSCRIPTIONAL REGULATOR"/>
    <property type="match status" value="1"/>
</dbReference>
<comment type="caution">
    <text evidence="6">The sequence shown here is derived from an EMBL/GenBank/DDBJ whole genome shotgun (WGS) entry which is preliminary data.</text>
</comment>
<feature type="domain" description="HTH iclR-type" evidence="4">
    <location>
        <begin position="27"/>
        <end position="89"/>
    </location>
</feature>
<dbReference type="InterPro" id="IPR036390">
    <property type="entry name" value="WH_DNA-bd_sf"/>
</dbReference>
<dbReference type="InterPro" id="IPR005471">
    <property type="entry name" value="Tscrpt_reg_IclR_N"/>
</dbReference>
<dbReference type="Gene3D" id="1.10.10.10">
    <property type="entry name" value="Winged helix-like DNA-binding domain superfamily/Winged helix DNA-binding domain"/>
    <property type="match status" value="1"/>
</dbReference>
<evidence type="ECO:0000256" key="1">
    <source>
        <dbReference type="ARBA" id="ARBA00023015"/>
    </source>
</evidence>
<dbReference type="SMART" id="SM00346">
    <property type="entry name" value="HTH_ICLR"/>
    <property type="match status" value="1"/>
</dbReference>
<dbReference type="PROSITE" id="PS51077">
    <property type="entry name" value="HTH_ICLR"/>
    <property type="match status" value="1"/>
</dbReference>
<keyword evidence="3" id="KW-0804">Transcription</keyword>
<organism evidence="6 7">
    <name type="scientific">Ottowia flava</name>
    <dbReference type="NCBI Taxonomy" id="2675430"/>
    <lineage>
        <taxon>Bacteria</taxon>
        <taxon>Pseudomonadati</taxon>
        <taxon>Pseudomonadota</taxon>
        <taxon>Betaproteobacteria</taxon>
        <taxon>Burkholderiales</taxon>
        <taxon>Comamonadaceae</taxon>
        <taxon>Ottowia</taxon>
    </lineage>
</organism>
<dbReference type="PANTHER" id="PTHR30136">
    <property type="entry name" value="HELIX-TURN-HELIX TRANSCRIPTIONAL REGULATOR, ICLR FAMILY"/>
    <property type="match status" value="1"/>
</dbReference>
<dbReference type="EMBL" id="JBHUEJ010000034">
    <property type="protein sequence ID" value="MFD1711783.1"/>
    <property type="molecule type" value="Genomic_DNA"/>
</dbReference>
<keyword evidence="7" id="KW-1185">Reference proteome</keyword>
<dbReference type="Pfam" id="PF01614">
    <property type="entry name" value="IclR_C"/>
    <property type="match status" value="1"/>
</dbReference>
<dbReference type="Gene3D" id="3.30.450.40">
    <property type="match status" value="1"/>
</dbReference>
<protein>
    <submittedName>
        <fullName evidence="6">IclR family transcriptional regulator</fullName>
    </submittedName>
</protein>
<dbReference type="Pfam" id="PF09339">
    <property type="entry name" value="HTH_IclR"/>
    <property type="match status" value="1"/>
</dbReference>
<evidence type="ECO:0000313" key="7">
    <source>
        <dbReference type="Proteomes" id="UP001597304"/>
    </source>
</evidence>
<dbReference type="SUPFAM" id="SSF55781">
    <property type="entry name" value="GAF domain-like"/>
    <property type="match status" value="1"/>
</dbReference>
<evidence type="ECO:0000313" key="6">
    <source>
        <dbReference type="EMBL" id="MFD1711783.1"/>
    </source>
</evidence>
<feature type="domain" description="IclR-ED" evidence="5">
    <location>
        <begin position="90"/>
        <end position="275"/>
    </location>
</feature>
<keyword evidence="2" id="KW-0238">DNA-binding</keyword>
<proteinExistence type="predicted"/>
<dbReference type="InterPro" id="IPR029016">
    <property type="entry name" value="GAF-like_dom_sf"/>
</dbReference>
<sequence length="275" mass="30477">MPATVSGVSSRRETALTRVFTRDAAGSLTLARGLRLLHAFRVGVISLTNAELARRTQLPRPTVSRLTQSLVEAGFLDYDVDERSYRLSALFLSLSDAYQQAHPTSHVAQPLMRQLAEKQRLNAGLARPNDLDMVYLATERWGRDSVSQVRRVTAGTRVPMEQTATGLSHLASLNDAALDHLVPRLAQRSGVTEAAVRASVLRCTRQMARQGYCTAEFMPDHLFAVATTLVSADDQTYSLSISFSCERERVPAELRRHAMYLKKLKRDILAASARP</sequence>
<gene>
    <name evidence="6" type="ORF">ACFSF0_14290</name>
</gene>
<dbReference type="InterPro" id="IPR014757">
    <property type="entry name" value="Tscrpt_reg_IclR_C"/>
</dbReference>
<dbReference type="Proteomes" id="UP001597304">
    <property type="component" value="Unassembled WGS sequence"/>
</dbReference>
<dbReference type="RefSeq" id="WP_147914457.1">
    <property type="nucleotide sequence ID" value="NZ_JBHUEJ010000034.1"/>
</dbReference>
<evidence type="ECO:0000256" key="3">
    <source>
        <dbReference type="ARBA" id="ARBA00023163"/>
    </source>
</evidence>
<evidence type="ECO:0000259" key="5">
    <source>
        <dbReference type="PROSITE" id="PS51078"/>
    </source>
</evidence>
<evidence type="ECO:0000259" key="4">
    <source>
        <dbReference type="PROSITE" id="PS51077"/>
    </source>
</evidence>
<dbReference type="InterPro" id="IPR050707">
    <property type="entry name" value="HTH_MetabolicPath_Reg"/>
</dbReference>
<name>A0ABW4KW94_9BURK</name>
<accession>A0ABW4KW94</accession>
<reference evidence="7" key="1">
    <citation type="journal article" date="2019" name="Int. J. Syst. Evol. Microbiol.">
        <title>The Global Catalogue of Microorganisms (GCM) 10K type strain sequencing project: providing services to taxonomists for standard genome sequencing and annotation.</title>
        <authorList>
            <consortium name="The Broad Institute Genomics Platform"/>
            <consortium name="The Broad Institute Genome Sequencing Center for Infectious Disease"/>
            <person name="Wu L."/>
            <person name="Ma J."/>
        </authorList>
    </citation>
    <scope>NUCLEOTIDE SEQUENCE [LARGE SCALE GENOMIC DNA]</scope>
    <source>
        <strain evidence="7">LMG 29247</strain>
    </source>
</reference>
<dbReference type="SUPFAM" id="SSF46785">
    <property type="entry name" value="Winged helix' DNA-binding domain"/>
    <property type="match status" value="1"/>
</dbReference>
<dbReference type="InterPro" id="IPR036388">
    <property type="entry name" value="WH-like_DNA-bd_sf"/>
</dbReference>
<dbReference type="PROSITE" id="PS51078">
    <property type="entry name" value="ICLR_ED"/>
    <property type="match status" value="1"/>
</dbReference>
<evidence type="ECO:0000256" key="2">
    <source>
        <dbReference type="ARBA" id="ARBA00023125"/>
    </source>
</evidence>